<evidence type="ECO:0000256" key="8">
    <source>
        <dbReference type="PIRNR" id="PIRNR003107"/>
    </source>
</evidence>
<dbReference type="FunFam" id="1.20.58.220:FF:000004">
    <property type="entry name" value="Phosphate-specific transport system accessory protein PhoU"/>
    <property type="match status" value="1"/>
</dbReference>
<feature type="domain" description="PhoU" evidence="9">
    <location>
        <begin position="119"/>
        <end position="203"/>
    </location>
</feature>
<dbReference type="InterPro" id="IPR028366">
    <property type="entry name" value="PhoU"/>
</dbReference>
<sequence>MSAKEKFADLKTDILKYASLIEEMVERALSAFIEKNKTPAQAVIDYDERQADIWENKLEEACISFIALFHPEAKVLRFTMMIYKMTSDLERIGDIATSIAKDAYAICDHPVDFPLERYEEMKNITLQMLRTSLEALVEENAEKAIQVIHNDSLINNLRDSIHGDIIRLMNERKGDVLPWLILLSISRHIEKMADIITNIAEEVVYITEGRVIKHHHI</sequence>
<comment type="similarity">
    <text evidence="2 8">Belongs to the PhoU family.</text>
</comment>
<evidence type="ECO:0000256" key="5">
    <source>
        <dbReference type="ARBA" id="ARBA00022490"/>
    </source>
</evidence>
<dbReference type="NCBIfam" id="TIGR02135">
    <property type="entry name" value="phoU_full"/>
    <property type="match status" value="1"/>
</dbReference>
<comment type="subcellular location">
    <subcellularLocation>
        <location evidence="1 8">Cytoplasm</location>
    </subcellularLocation>
</comment>
<proteinExistence type="inferred from homology"/>
<dbReference type="PANTHER" id="PTHR42930:SF3">
    <property type="entry name" value="PHOSPHATE-SPECIFIC TRANSPORT SYSTEM ACCESSORY PROTEIN PHOU"/>
    <property type="match status" value="1"/>
</dbReference>
<dbReference type="EMBL" id="CP073355">
    <property type="protein sequence ID" value="URA09636.1"/>
    <property type="molecule type" value="Genomic_DNA"/>
</dbReference>
<gene>
    <name evidence="10" type="primary">phoU</name>
    <name evidence="10" type="ORF">KDW03_09100</name>
</gene>
<evidence type="ECO:0000256" key="7">
    <source>
        <dbReference type="ARBA" id="ARBA00056181"/>
    </source>
</evidence>
<evidence type="ECO:0000256" key="4">
    <source>
        <dbReference type="ARBA" id="ARBA00022448"/>
    </source>
</evidence>
<dbReference type="KEGG" id="taqu:KDW03_09100"/>
<reference evidence="10" key="1">
    <citation type="submission" date="2021-04" db="EMBL/GenBank/DDBJ databases">
        <authorList>
            <person name="Postec A."/>
        </authorList>
    </citation>
    <scope>NUCLEOTIDE SEQUENCE</scope>
    <source>
        <strain evidence="10">F1F22</strain>
    </source>
</reference>
<evidence type="ECO:0000256" key="6">
    <source>
        <dbReference type="ARBA" id="ARBA00022592"/>
    </source>
</evidence>
<dbReference type="SUPFAM" id="SSF109755">
    <property type="entry name" value="PhoU-like"/>
    <property type="match status" value="1"/>
</dbReference>
<dbReference type="GO" id="GO:0030643">
    <property type="term" value="P:intracellular phosphate ion homeostasis"/>
    <property type="evidence" value="ECO:0007669"/>
    <property type="project" value="InterPro"/>
</dbReference>
<keyword evidence="4 8" id="KW-0813">Transport</keyword>
<keyword evidence="11" id="KW-1185">Reference proteome</keyword>
<dbReference type="RefSeq" id="WP_271434773.1">
    <property type="nucleotide sequence ID" value="NZ_CP073355.1"/>
</dbReference>
<keyword evidence="5 8" id="KW-0963">Cytoplasm</keyword>
<dbReference type="Pfam" id="PF01895">
    <property type="entry name" value="PhoU"/>
    <property type="match status" value="2"/>
</dbReference>
<comment type="function">
    <text evidence="7 8">Plays a role in the regulation of phosphate uptake.</text>
</comment>
<feature type="domain" description="PhoU" evidence="9">
    <location>
        <begin position="15"/>
        <end position="102"/>
    </location>
</feature>
<protein>
    <recommendedName>
        <fullName evidence="8">Phosphate-specific transport system accessory protein PhoU</fullName>
    </recommendedName>
</protein>
<evidence type="ECO:0000256" key="1">
    <source>
        <dbReference type="ARBA" id="ARBA00004496"/>
    </source>
</evidence>
<dbReference type="GO" id="GO:0005737">
    <property type="term" value="C:cytoplasm"/>
    <property type="evidence" value="ECO:0007669"/>
    <property type="project" value="UniProtKB-SubCell"/>
</dbReference>
<organism evidence="10 11">
    <name type="scientific">Thermospira aquatica</name>
    <dbReference type="NCBI Taxonomy" id="2828656"/>
    <lineage>
        <taxon>Bacteria</taxon>
        <taxon>Pseudomonadati</taxon>
        <taxon>Spirochaetota</taxon>
        <taxon>Spirochaetia</taxon>
        <taxon>Brevinematales</taxon>
        <taxon>Thermospiraceae</taxon>
        <taxon>Thermospira</taxon>
    </lineage>
</organism>
<evidence type="ECO:0000259" key="9">
    <source>
        <dbReference type="Pfam" id="PF01895"/>
    </source>
</evidence>
<reference evidence="10" key="2">
    <citation type="submission" date="2022-06" db="EMBL/GenBank/DDBJ databases">
        <title>Thermospira aquatica gen. nov., sp. nov.</title>
        <authorList>
            <person name="Ben Ali Gam Z."/>
            <person name="Labat M."/>
        </authorList>
    </citation>
    <scope>NUCLEOTIDE SEQUENCE</scope>
    <source>
        <strain evidence="10">F1F22</strain>
    </source>
</reference>
<dbReference type="GO" id="GO:0045936">
    <property type="term" value="P:negative regulation of phosphate metabolic process"/>
    <property type="evidence" value="ECO:0007669"/>
    <property type="project" value="InterPro"/>
</dbReference>
<evidence type="ECO:0000313" key="10">
    <source>
        <dbReference type="EMBL" id="URA09636.1"/>
    </source>
</evidence>
<dbReference type="AlphaFoldDB" id="A0AAX3BBI1"/>
<dbReference type="GO" id="GO:0006817">
    <property type="term" value="P:phosphate ion transport"/>
    <property type="evidence" value="ECO:0007669"/>
    <property type="project" value="UniProtKB-KW"/>
</dbReference>
<accession>A0AAX3BBI1</accession>
<comment type="subunit">
    <text evidence="3 8">Homodimer.</text>
</comment>
<keyword evidence="6 8" id="KW-0592">Phosphate transport</keyword>
<dbReference type="InterPro" id="IPR026022">
    <property type="entry name" value="PhoU_dom"/>
</dbReference>
<dbReference type="PANTHER" id="PTHR42930">
    <property type="entry name" value="PHOSPHATE-SPECIFIC TRANSPORT SYSTEM ACCESSORY PROTEIN PHOU"/>
    <property type="match status" value="1"/>
</dbReference>
<dbReference type="Gene3D" id="1.20.58.220">
    <property type="entry name" value="Phosphate transport system protein phou homolog 2, domain 2"/>
    <property type="match status" value="1"/>
</dbReference>
<evidence type="ECO:0000256" key="2">
    <source>
        <dbReference type="ARBA" id="ARBA00008107"/>
    </source>
</evidence>
<evidence type="ECO:0000256" key="3">
    <source>
        <dbReference type="ARBA" id="ARBA00011738"/>
    </source>
</evidence>
<evidence type="ECO:0000313" key="11">
    <source>
        <dbReference type="Proteomes" id="UP001056539"/>
    </source>
</evidence>
<dbReference type="Proteomes" id="UP001056539">
    <property type="component" value="Chromosome"/>
</dbReference>
<dbReference type="InterPro" id="IPR038078">
    <property type="entry name" value="PhoU-like_sf"/>
</dbReference>
<name>A0AAX3BBI1_9SPIR</name>
<dbReference type="PIRSF" id="PIRSF003107">
    <property type="entry name" value="PhoU"/>
    <property type="match status" value="1"/>
</dbReference>